<sequence>MTVGRFVRTVLGDISSEDVKGRLLAHEHVNFDTSKIKHDSDACLIEPETIAQELKYFSEAGGEVVVDLSTINTGRNPKTLEDIALKSGVRIVCPTGFYFGLYLPLRAISGSVISMAEEFVRDITEGIDGTDIKAGVIGEIGWGQQTLPAERRVFESAVIAQETTGAAIITHTYFGFNAIEELDFLEKTGANIEKVGIGHMDLYPDPEIHIEVAKRGAYVCIDNIGRIDYRPDSERVKMIRLLFENGLGDRVIISSDVSRKSHLHKYGGHGYDHVLKTFVSMLNEEGFSKYEVELLLHENPLRLISISGE</sequence>
<feature type="binding site" evidence="3">
    <location>
        <position position="28"/>
    </location>
    <ligand>
        <name>a divalent metal cation</name>
        <dbReference type="ChEBI" id="CHEBI:60240"/>
        <label>1</label>
    </ligand>
</feature>
<dbReference type="PIRSF" id="PIRSF016839">
    <property type="entry name" value="PhP"/>
    <property type="match status" value="1"/>
</dbReference>
<dbReference type="SUPFAM" id="SSF51556">
    <property type="entry name" value="Metallo-dependent hydrolases"/>
    <property type="match status" value="1"/>
</dbReference>
<dbReference type="GO" id="GO:0008270">
    <property type="term" value="F:zinc ion binding"/>
    <property type="evidence" value="ECO:0007669"/>
    <property type="project" value="InterPro"/>
</dbReference>
<reference evidence="5" key="1">
    <citation type="journal article" date="2020" name="mSystems">
        <title>Genome- and Community-Level Interaction Insights into Carbon Utilization and Element Cycling Functions of Hydrothermarchaeota in Hydrothermal Sediment.</title>
        <authorList>
            <person name="Zhou Z."/>
            <person name="Liu Y."/>
            <person name="Xu W."/>
            <person name="Pan J."/>
            <person name="Luo Z.H."/>
            <person name="Li M."/>
        </authorList>
    </citation>
    <scope>NUCLEOTIDE SEQUENCE [LARGE SCALE GENOMIC DNA]</scope>
    <source>
        <strain evidence="5">SpSt-1179</strain>
    </source>
</reference>
<keyword evidence="2" id="KW-0378">Hydrolase</keyword>
<feature type="binding site" evidence="3">
    <location>
        <position position="256"/>
    </location>
    <ligand>
        <name>a divalent metal cation</name>
        <dbReference type="ChEBI" id="CHEBI:60240"/>
        <label>1</label>
    </ligand>
</feature>
<dbReference type="Pfam" id="PF02126">
    <property type="entry name" value="PTE"/>
    <property type="match status" value="1"/>
</dbReference>
<evidence type="ECO:0000313" key="5">
    <source>
        <dbReference type="EMBL" id="HDP77659.1"/>
    </source>
</evidence>
<dbReference type="PANTHER" id="PTHR10819:SF3">
    <property type="entry name" value="PHOSPHOTRIESTERASE-RELATED PROTEIN"/>
    <property type="match status" value="1"/>
</dbReference>
<dbReference type="InterPro" id="IPR032466">
    <property type="entry name" value="Metal_Hydrolase"/>
</dbReference>
<accession>A0A7C1GQR7</accession>
<dbReference type="PROSITE" id="PS51347">
    <property type="entry name" value="PHOSPHOTRIESTERASE_2"/>
    <property type="match status" value="1"/>
</dbReference>
<organism evidence="5">
    <name type="scientific">Mesotoga infera</name>
    <dbReference type="NCBI Taxonomy" id="1236046"/>
    <lineage>
        <taxon>Bacteria</taxon>
        <taxon>Thermotogati</taxon>
        <taxon>Thermotogota</taxon>
        <taxon>Thermotogae</taxon>
        <taxon>Kosmotogales</taxon>
        <taxon>Kosmotogaceae</taxon>
        <taxon>Mesotoga</taxon>
    </lineage>
</organism>
<feature type="binding site" evidence="3">
    <location>
        <position position="171"/>
    </location>
    <ligand>
        <name>a divalent metal cation</name>
        <dbReference type="ChEBI" id="CHEBI:60240"/>
        <label>2</label>
    </ligand>
</feature>
<feature type="binding site" evidence="3">
    <location>
        <position position="139"/>
    </location>
    <ligand>
        <name>a divalent metal cation</name>
        <dbReference type="ChEBI" id="CHEBI:60240"/>
        <label>1</label>
    </ligand>
</feature>
<dbReference type="Gene3D" id="3.20.20.140">
    <property type="entry name" value="Metal-dependent hydrolases"/>
    <property type="match status" value="1"/>
</dbReference>
<dbReference type="PANTHER" id="PTHR10819">
    <property type="entry name" value="PHOSPHOTRIESTERASE-RELATED"/>
    <property type="match status" value="1"/>
</dbReference>
<evidence type="ECO:0000256" key="3">
    <source>
        <dbReference type="PIRSR" id="PIRSR601559-52"/>
    </source>
</evidence>
<dbReference type="InterPro" id="IPR001559">
    <property type="entry name" value="Phosphotriesterase"/>
</dbReference>
<keyword evidence="1 3" id="KW-0479">Metal-binding</keyword>
<comment type="cofactor">
    <cofactor evidence="3">
        <name>a divalent metal cation</name>
        <dbReference type="ChEBI" id="CHEBI:60240"/>
    </cofactor>
    <text evidence="3">Binds 2 divalent metal cations per subunit.</text>
</comment>
<feature type="binding site" evidence="3">
    <location>
        <position position="139"/>
    </location>
    <ligand>
        <name>a divalent metal cation</name>
        <dbReference type="ChEBI" id="CHEBI:60240"/>
        <label>2</label>
    </ligand>
</feature>
<proteinExistence type="inferred from homology"/>
<dbReference type="AlphaFoldDB" id="A0A7C1GQR7"/>
<evidence type="ECO:0000256" key="2">
    <source>
        <dbReference type="ARBA" id="ARBA00022801"/>
    </source>
</evidence>
<comment type="caution">
    <text evidence="4">Lacks conserved residue(s) required for the propagation of feature annotation.</text>
</comment>
<feature type="binding site" evidence="3">
    <location>
        <position position="199"/>
    </location>
    <ligand>
        <name>a divalent metal cation</name>
        <dbReference type="ChEBI" id="CHEBI:60240"/>
        <label>2</label>
    </ligand>
</feature>
<protein>
    <recommendedName>
        <fullName evidence="6">Phosphotriesterase-related protein</fullName>
    </recommendedName>
</protein>
<gene>
    <name evidence="5" type="ORF">ENN47_05655</name>
</gene>
<dbReference type="Proteomes" id="UP000886198">
    <property type="component" value="Unassembled WGS sequence"/>
</dbReference>
<comment type="similarity">
    <text evidence="4">Belongs to the metallo-dependent hydrolases superfamily. Phosphotriesterase family.</text>
</comment>
<dbReference type="GO" id="GO:0016787">
    <property type="term" value="F:hydrolase activity"/>
    <property type="evidence" value="ECO:0007669"/>
    <property type="project" value="UniProtKB-KW"/>
</dbReference>
<evidence type="ECO:0000256" key="1">
    <source>
        <dbReference type="ARBA" id="ARBA00022723"/>
    </source>
</evidence>
<dbReference type="EMBL" id="DSBT01000158">
    <property type="protein sequence ID" value="HDP77659.1"/>
    <property type="molecule type" value="Genomic_DNA"/>
</dbReference>
<evidence type="ECO:0000256" key="4">
    <source>
        <dbReference type="PROSITE-ProRule" id="PRU00679"/>
    </source>
</evidence>
<name>A0A7C1GQR7_9BACT</name>
<evidence type="ECO:0008006" key="6">
    <source>
        <dbReference type="Google" id="ProtNLM"/>
    </source>
</evidence>
<comment type="caution">
    <text evidence="5">The sequence shown here is derived from an EMBL/GenBank/DDBJ whole genome shotgun (WGS) entry which is preliminary data.</text>
</comment>
<feature type="binding site" evidence="3">
    <location>
        <position position="26"/>
    </location>
    <ligand>
        <name>a divalent metal cation</name>
        <dbReference type="ChEBI" id="CHEBI:60240"/>
        <label>1</label>
    </ligand>
</feature>